<reference evidence="1" key="1">
    <citation type="submission" date="2019-12" db="EMBL/GenBank/DDBJ databases">
        <title>Epidemiological and comparative genomic analysis of Bacillus anthracis isolated from northern Vietnam.</title>
        <authorList>
            <person name="Hoang T.T.H."/>
            <person name="Dang D.A."/>
            <person name="Pham M.H."/>
            <person name="Luong M.H."/>
            <person name="Tran N.D."/>
            <person name="Nguyen T.H."/>
            <person name="Nguyen T.T."/>
            <person name="Inoue S."/>
            <person name="Morikawa S."/>
            <person name="Okutani A."/>
        </authorList>
    </citation>
    <scope>NUCLEOTIDE SEQUENCE</scope>
    <source>
        <strain evidence="1">DB</strain>
        <strain evidence="2">HG</strain>
        <strain evidence="3">LaLC</strain>
        <strain evidence="4">LamDB</strain>
    </source>
</reference>
<reference evidence="1" key="2">
    <citation type="submission" date="2019-12" db="EMBL/GenBank/DDBJ databases">
        <authorList>
            <person name="Hoang T.H.H."/>
            <person name="Okutani A."/>
        </authorList>
    </citation>
    <scope>NUCLEOTIDE SEQUENCE</scope>
    <source>
        <strain evidence="1">DB</strain>
        <strain evidence="2">HG</strain>
        <strain evidence="3">LaLC</strain>
        <strain evidence="4">LamDB</strain>
    </source>
</reference>
<dbReference type="EMBL" id="BLEW01000003">
    <property type="protein sequence ID" value="GEU12610.1"/>
    <property type="molecule type" value="Genomic_DNA"/>
</dbReference>
<organism evidence="1">
    <name type="scientific">Bacillus anthracis</name>
    <name type="common">anthrax bacterium</name>
    <dbReference type="NCBI Taxonomy" id="1392"/>
    <lineage>
        <taxon>Bacteria</taxon>
        <taxon>Bacillati</taxon>
        <taxon>Bacillota</taxon>
        <taxon>Bacilli</taxon>
        <taxon>Bacillales</taxon>
        <taxon>Bacillaceae</taxon>
        <taxon>Bacillus</taxon>
        <taxon>Bacillus cereus group</taxon>
    </lineage>
</organism>
<dbReference type="EMBL" id="BLEX01000002">
    <property type="protein sequence ID" value="GEU19900.1"/>
    <property type="molecule type" value="Genomic_DNA"/>
</dbReference>
<dbReference type="EMBL" id="BLEV01000002">
    <property type="protein sequence ID" value="GEU06249.1"/>
    <property type="molecule type" value="Genomic_DNA"/>
</dbReference>
<comment type="caution">
    <text evidence="1">The sequence shown here is derived from an EMBL/GenBank/DDBJ whole genome shotgun (WGS) entry which is preliminary data.</text>
</comment>
<accession>A0A640L9X3</accession>
<dbReference type="AlphaFoldDB" id="A0A640L9X3"/>
<gene>
    <name evidence="1" type="ORF">DB1_04950</name>
    <name evidence="2" type="ORF">HG1_17340</name>
    <name evidence="3" type="ORF">LaLC_23010</name>
    <name evidence="4" type="ORF">LamDB_13530</name>
</gene>
<evidence type="ECO:0000313" key="1">
    <source>
        <dbReference type="EMBL" id="GET96619.1"/>
    </source>
</evidence>
<evidence type="ECO:0000313" key="4">
    <source>
        <dbReference type="EMBL" id="GEU19900.1"/>
    </source>
</evidence>
<protein>
    <submittedName>
        <fullName evidence="1">Uncharacterized protein</fullName>
    </submittedName>
</protein>
<dbReference type="EMBL" id="BLEU01000001">
    <property type="protein sequence ID" value="GET96619.1"/>
    <property type="molecule type" value="Genomic_DNA"/>
</dbReference>
<name>A0A640L9X3_BACAN</name>
<sequence length="75" mass="8353">MLTDALLESANAGVNPKVNPHPNVKAVTVVTNFCFCVNIIIYPPYILSLHLPFSGSIHIKPFNIKMFNRFVTNIP</sequence>
<evidence type="ECO:0000313" key="3">
    <source>
        <dbReference type="EMBL" id="GEU12610.1"/>
    </source>
</evidence>
<evidence type="ECO:0000313" key="2">
    <source>
        <dbReference type="EMBL" id="GEU06249.1"/>
    </source>
</evidence>
<proteinExistence type="predicted"/>